<dbReference type="GO" id="GO:0043565">
    <property type="term" value="F:sequence-specific DNA binding"/>
    <property type="evidence" value="ECO:0007669"/>
    <property type="project" value="TreeGrafter"/>
</dbReference>
<reference evidence="2 3" key="1">
    <citation type="submission" date="2009-06" db="EMBL/GenBank/DDBJ databases">
        <title>The Genome Sequence of Loxodonta africana (African elephant).</title>
        <authorList>
            <person name="Di Palma F."/>
            <person name="Heiman D."/>
            <person name="Young S."/>
            <person name="Johnson J."/>
            <person name="Lander E.S."/>
            <person name="Lindblad-Toh K."/>
        </authorList>
    </citation>
    <scope>NUCLEOTIDE SEQUENCE [LARGE SCALE GENOMIC DNA]</scope>
    <source>
        <strain evidence="2 3">Isolate ISIS603380</strain>
    </source>
</reference>
<dbReference type="PANTHER" id="PTHR13523:SF3">
    <property type="entry name" value="COILED-COIL-HELIX-COILED-COIL-HELIX DOMAIN-CONTAINING PROTEIN 2-RELATED"/>
    <property type="match status" value="1"/>
</dbReference>
<dbReference type="PROSITE" id="PS51808">
    <property type="entry name" value="CHCH"/>
    <property type="match status" value="1"/>
</dbReference>
<dbReference type="GO" id="GO:0045944">
    <property type="term" value="P:positive regulation of transcription by RNA polymerase II"/>
    <property type="evidence" value="ECO:0007669"/>
    <property type="project" value="TreeGrafter"/>
</dbReference>
<evidence type="ECO:0000313" key="2">
    <source>
        <dbReference type="Ensembl" id="ENSLAFP00000022826.1"/>
    </source>
</evidence>
<feature type="region of interest" description="Disordered" evidence="1">
    <location>
        <begin position="1"/>
        <end position="48"/>
    </location>
</feature>
<accession>G3U4R8</accession>
<dbReference type="STRING" id="9785.ENSLAFP00000022826"/>
<dbReference type="GO" id="GO:0007005">
    <property type="term" value="P:mitochondrion organization"/>
    <property type="evidence" value="ECO:0007669"/>
    <property type="project" value="InterPro"/>
</dbReference>
<dbReference type="InterPro" id="IPR055304">
    <property type="entry name" value="CHCHD2/10-like"/>
</dbReference>
<dbReference type="HOGENOM" id="CLU_093520_2_2_1"/>
<proteinExistence type="predicted"/>
<dbReference type="OMA" id="PRADITC"/>
<dbReference type="AlphaFoldDB" id="G3U4R8"/>
<evidence type="ECO:0000313" key="3">
    <source>
        <dbReference type="Proteomes" id="UP000007646"/>
    </source>
</evidence>
<feature type="compositionally biased region" description="Polar residues" evidence="1">
    <location>
        <begin position="9"/>
        <end position="18"/>
    </location>
</feature>
<keyword evidence="3" id="KW-1185">Reference proteome</keyword>
<dbReference type="InParanoid" id="G3U4R8"/>
<dbReference type="GeneTree" id="ENSGT00440000038159"/>
<dbReference type="eggNOG" id="KOG4090">
    <property type="taxonomic scope" value="Eukaryota"/>
</dbReference>
<dbReference type="GO" id="GO:0005634">
    <property type="term" value="C:nucleus"/>
    <property type="evidence" value="ECO:0007669"/>
    <property type="project" value="TreeGrafter"/>
</dbReference>
<evidence type="ECO:0000256" key="1">
    <source>
        <dbReference type="SAM" id="MobiDB-lite"/>
    </source>
</evidence>
<dbReference type="PANTHER" id="PTHR13523">
    <property type="entry name" value="COILED-COIL-HELIX-COILED-COIL-HELIX DOMAIN CONTAINING 2/NUR77"/>
    <property type="match status" value="1"/>
</dbReference>
<feature type="compositionally biased region" description="Basic and acidic residues" evidence="1">
    <location>
        <begin position="39"/>
        <end position="48"/>
    </location>
</feature>
<reference evidence="2" key="2">
    <citation type="submission" date="2025-08" db="UniProtKB">
        <authorList>
            <consortium name="Ensembl"/>
        </authorList>
    </citation>
    <scope>IDENTIFICATION</scope>
    <source>
        <strain evidence="2">Isolate ISIS603380</strain>
    </source>
</reference>
<feature type="compositionally biased region" description="Low complexity" evidence="1">
    <location>
        <begin position="20"/>
        <end position="38"/>
    </location>
</feature>
<protein>
    <recommendedName>
        <fullName evidence="4">CHCH domain-containing protein</fullName>
    </recommendedName>
</protein>
<evidence type="ECO:0008006" key="4">
    <source>
        <dbReference type="Google" id="ProtNLM"/>
    </source>
</evidence>
<reference evidence="2" key="3">
    <citation type="submission" date="2025-09" db="UniProtKB">
        <authorList>
            <consortium name="Ensembl"/>
        </authorList>
    </citation>
    <scope>IDENTIFICATION</scope>
    <source>
        <strain evidence="2">Isolate ISIS603380</strain>
    </source>
</reference>
<dbReference type="GO" id="GO:0005739">
    <property type="term" value="C:mitochondrion"/>
    <property type="evidence" value="ECO:0007669"/>
    <property type="project" value="TreeGrafter"/>
</dbReference>
<name>G3U4R8_LOXAF</name>
<dbReference type="Proteomes" id="UP000007646">
    <property type="component" value="Unassembled WGS sequence"/>
</dbReference>
<dbReference type="Ensembl" id="ENSLAFT00000030943.1">
    <property type="protein sequence ID" value="ENSLAFP00000022826.1"/>
    <property type="gene ID" value="ENSLAFG00000031068.1"/>
</dbReference>
<sequence>LPEGAPPASQVSQMTATSRPALPSAIGSPAAAPSAARSGDPDGNHADHVFLGSAVQHRLDHAITAGFSGVNKAEPPRADITCQEPQTAQPAYQKQQFGRCHYEMKQFWECAQNQIDLNLCEGFSKVLKQCRFANRLA</sequence>
<organism evidence="2 3">
    <name type="scientific">Loxodonta africana</name>
    <name type="common">African elephant</name>
    <dbReference type="NCBI Taxonomy" id="9785"/>
    <lineage>
        <taxon>Eukaryota</taxon>
        <taxon>Metazoa</taxon>
        <taxon>Chordata</taxon>
        <taxon>Craniata</taxon>
        <taxon>Vertebrata</taxon>
        <taxon>Euteleostomi</taxon>
        <taxon>Mammalia</taxon>
        <taxon>Eutheria</taxon>
        <taxon>Afrotheria</taxon>
        <taxon>Proboscidea</taxon>
        <taxon>Elephantidae</taxon>
        <taxon>Loxodonta</taxon>
    </lineage>
</organism>